<evidence type="ECO:0000256" key="1">
    <source>
        <dbReference type="SAM" id="MobiDB-lite"/>
    </source>
</evidence>
<gene>
    <name evidence="2" type="ORF">EUX98_g9374</name>
</gene>
<keyword evidence="3" id="KW-1185">Reference proteome</keyword>
<evidence type="ECO:0000313" key="3">
    <source>
        <dbReference type="Proteomes" id="UP000308730"/>
    </source>
</evidence>
<dbReference type="AlphaFoldDB" id="A0A4S4LVZ4"/>
<feature type="compositionally biased region" description="Low complexity" evidence="1">
    <location>
        <begin position="252"/>
        <end position="267"/>
    </location>
</feature>
<feature type="compositionally biased region" description="Polar residues" evidence="1">
    <location>
        <begin position="334"/>
        <end position="352"/>
    </location>
</feature>
<organism evidence="2 3">
    <name type="scientific">Antrodiella citrinella</name>
    <dbReference type="NCBI Taxonomy" id="2447956"/>
    <lineage>
        <taxon>Eukaryota</taxon>
        <taxon>Fungi</taxon>
        <taxon>Dikarya</taxon>
        <taxon>Basidiomycota</taxon>
        <taxon>Agaricomycotina</taxon>
        <taxon>Agaricomycetes</taxon>
        <taxon>Polyporales</taxon>
        <taxon>Steccherinaceae</taxon>
        <taxon>Antrodiella</taxon>
    </lineage>
</organism>
<protein>
    <submittedName>
        <fullName evidence="2">Uncharacterized protein</fullName>
    </submittedName>
</protein>
<feature type="region of interest" description="Disordered" evidence="1">
    <location>
        <begin position="233"/>
        <end position="275"/>
    </location>
</feature>
<comment type="caution">
    <text evidence="2">The sequence shown here is derived from an EMBL/GenBank/DDBJ whole genome shotgun (WGS) entry which is preliminary data.</text>
</comment>
<feature type="region of interest" description="Disordered" evidence="1">
    <location>
        <begin position="331"/>
        <end position="352"/>
    </location>
</feature>
<proteinExistence type="predicted"/>
<accession>A0A4S4LVZ4</accession>
<dbReference type="EMBL" id="SGPM01000772">
    <property type="protein sequence ID" value="THH15988.1"/>
    <property type="molecule type" value="Genomic_DNA"/>
</dbReference>
<dbReference type="Proteomes" id="UP000308730">
    <property type="component" value="Unassembled WGS sequence"/>
</dbReference>
<dbReference type="OrthoDB" id="2757612at2759"/>
<sequence length="352" mass="38670">MAANIPYDLLGLIFGVLGLAGLAPLAWTTVQYQLPQTRLKLLDATIEETTLLLEAAIRDGFVPSVVFVIDSRHSLRHLRSLAEGLRNNVLQANGLRKQCVAAMTGLSKRVNDVCDGAQKLRAHIVTESERERRKAEMSCHETNTYSEPSFVDLPLHTSPAHHDNQSNEQMSPKKIEARPELRPLTTPLPAFASHTSTFRQPVRLDSTPFDFLGSRETLTPSWSLPTWDGSSMTFGLPPTVDPLNAPVPPPYSREGSTSSGQRESQSSLGFDQNMGNRHLQQPARLDPADTSLVDREALIAELREQIVQDLMDGIASAGTHWQSALERTLHGRSRTQSVSSGDVETGLLTLSP</sequence>
<name>A0A4S4LVZ4_9APHY</name>
<evidence type="ECO:0000313" key="2">
    <source>
        <dbReference type="EMBL" id="THH15988.1"/>
    </source>
</evidence>
<reference evidence="2 3" key="1">
    <citation type="submission" date="2019-02" db="EMBL/GenBank/DDBJ databases">
        <title>Genome sequencing of the rare red list fungi Antrodiella citrinella (Flaviporus citrinellus).</title>
        <authorList>
            <person name="Buettner E."/>
            <person name="Kellner H."/>
        </authorList>
    </citation>
    <scope>NUCLEOTIDE SEQUENCE [LARGE SCALE GENOMIC DNA]</scope>
    <source>
        <strain evidence="2 3">DSM 108506</strain>
    </source>
</reference>